<keyword evidence="3" id="KW-0863">Zinc-finger</keyword>
<accession>A0AAD3T663</accession>
<dbReference type="EMBL" id="BSYO01000026">
    <property type="protein sequence ID" value="GMH23543.1"/>
    <property type="molecule type" value="Genomic_DNA"/>
</dbReference>
<dbReference type="InterPro" id="IPR013085">
    <property type="entry name" value="U1-CZ_Znf_C2H2"/>
</dbReference>
<dbReference type="InterPro" id="IPR036236">
    <property type="entry name" value="Znf_C2H2_sf"/>
</dbReference>
<evidence type="ECO:0000256" key="3">
    <source>
        <dbReference type="ARBA" id="ARBA00022771"/>
    </source>
</evidence>
<keyword evidence="2" id="KW-0479">Metal-binding</keyword>
<evidence type="ECO:0000313" key="8">
    <source>
        <dbReference type="EMBL" id="GMH23543.1"/>
    </source>
</evidence>
<protein>
    <recommendedName>
        <fullName evidence="7">Matrin-type domain-containing protein</fullName>
    </recommendedName>
</protein>
<comment type="caution">
    <text evidence="8">The sequence shown here is derived from an EMBL/GenBank/DDBJ whole genome shotgun (WGS) entry which is preliminary data.</text>
</comment>
<organism evidence="8 9">
    <name type="scientific">Nepenthes gracilis</name>
    <name type="common">Slender pitcher plant</name>
    <dbReference type="NCBI Taxonomy" id="150966"/>
    <lineage>
        <taxon>Eukaryota</taxon>
        <taxon>Viridiplantae</taxon>
        <taxon>Streptophyta</taxon>
        <taxon>Embryophyta</taxon>
        <taxon>Tracheophyta</taxon>
        <taxon>Spermatophyta</taxon>
        <taxon>Magnoliopsida</taxon>
        <taxon>eudicotyledons</taxon>
        <taxon>Gunneridae</taxon>
        <taxon>Pentapetalae</taxon>
        <taxon>Caryophyllales</taxon>
        <taxon>Nepenthaceae</taxon>
        <taxon>Nepenthes</taxon>
    </lineage>
</organism>
<gene>
    <name evidence="8" type="ORF">Nepgr_025386</name>
</gene>
<feature type="region of interest" description="Disordered" evidence="6">
    <location>
        <begin position="130"/>
        <end position="172"/>
    </location>
</feature>
<sequence>MPTRPCWRADGENREIPDDGREATRSDRSYLSDIEEVGYRDCPQLRIELADMTEYWVSQGNKWCDFCKIFISNNPATIRNHELGQRHKDNVAKRLSDMRKEKAAKDKEEKEATRAMEQIEAKARRSYQKDLASFQEARQSHASALDDKEGSPGKRVTQEEACASAQNSARSMLKEPWKRPLGVSLTGQVTVEDAVRSKGGSAPGPVVTMPLNPMRSVKGAASSVAIGKRKRPDEKLKVVPAEEAAALQAREAARKRMEEREKNLLGLYRH</sequence>
<dbReference type="Pfam" id="PF06220">
    <property type="entry name" value="zf-U1"/>
    <property type="match status" value="1"/>
</dbReference>
<evidence type="ECO:0000256" key="1">
    <source>
        <dbReference type="ARBA" id="ARBA00004123"/>
    </source>
</evidence>
<dbReference type="InterPro" id="IPR003604">
    <property type="entry name" value="Matrin/U1-like-C_Znf_C2H2"/>
</dbReference>
<dbReference type="Gene3D" id="3.30.160.60">
    <property type="entry name" value="Classic Zinc Finger"/>
    <property type="match status" value="1"/>
</dbReference>
<evidence type="ECO:0000259" key="7">
    <source>
        <dbReference type="PROSITE" id="PS50171"/>
    </source>
</evidence>
<dbReference type="InterPro" id="IPR040023">
    <property type="entry name" value="WBP4"/>
</dbReference>
<feature type="region of interest" description="Disordered" evidence="6">
    <location>
        <begin position="249"/>
        <end position="270"/>
    </location>
</feature>
<dbReference type="SMART" id="SM00451">
    <property type="entry name" value="ZnF_U1"/>
    <property type="match status" value="1"/>
</dbReference>
<comment type="subcellular location">
    <subcellularLocation>
        <location evidence="1">Nucleus</location>
    </subcellularLocation>
</comment>
<dbReference type="Proteomes" id="UP001279734">
    <property type="component" value="Unassembled WGS sequence"/>
</dbReference>
<feature type="domain" description="Matrin-type" evidence="7">
    <location>
        <begin position="62"/>
        <end position="93"/>
    </location>
</feature>
<feature type="compositionally biased region" description="Basic and acidic residues" evidence="6">
    <location>
        <begin position="7"/>
        <end position="27"/>
    </location>
</feature>
<dbReference type="InterPro" id="IPR000690">
    <property type="entry name" value="Matrin/U1-C_Znf_C2H2"/>
</dbReference>
<dbReference type="GO" id="GO:0008270">
    <property type="term" value="F:zinc ion binding"/>
    <property type="evidence" value="ECO:0007669"/>
    <property type="project" value="UniProtKB-KW"/>
</dbReference>
<evidence type="ECO:0000256" key="5">
    <source>
        <dbReference type="ARBA" id="ARBA00023242"/>
    </source>
</evidence>
<reference evidence="8" key="1">
    <citation type="submission" date="2023-05" db="EMBL/GenBank/DDBJ databases">
        <title>Nepenthes gracilis genome sequencing.</title>
        <authorList>
            <person name="Fukushima K."/>
        </authorList>
    </citation>
    <scope>NUCLEOTIDE SEQUENCE</scope>
    <source>
        <strain evidence="8">SING2019-196</strain>
    </source>
</reference>
<dbReference type="GO" id="GO:0003723">
    <property type="term" value="F:RNA binding"/>
    <property type="evidence" value="ECO:0007669"/>
    <property type="project" value="TreeGrafter"/>
</dbReference>
<dbReference type="GO" id="GO:0071011">
    <property type="term" value="C:precatalytic spliceosome"/>
    <property type="evidence" value="ECO:0007669"/>
    <property type="project" value="TreeGrafter"/>
</dbReference>
<keyword evidence="4" id="KW-0862">Zinc</keyword>
<evidence type="ECO:0000256" key="4">
    <source>
        <dbReference type="ARBA" id="ARBA00022833"/>
    </source>
</evidence>
<dbReference type="PROSITE" id="PS50171">
    <property type="entry name" value="ZF_MATRIN"/>
    <property type="match status" value="1"/>
</dbReference>
<dbReference type="PANTHER" id="PTHR13173">
    <property type="entry name" value="WW DOMAIN BINDING PROTEIN 4"/>
    <property type="match status" value="1"/>
</dbReference>
<feature type="region of interest" description="Disordered" evidence="6">
    <location>
        <begin position="95"/>
        <end position="114"/>
    </location>
</feature>
<keyword evidence="5" id="KW-0539">Nucleus</keyword>
<evidence type="ECO:0000313" key="9">
    <source>
        <dbReference type="Proteomes" id="UP001279734"/>
    </source>
</evidence>
<dbReference type="AlphaFoldDB" id="A0AAD3T663"/>
<dbReference type="PANTHER" id="PTHR13173:SF10">
    <property type="entry name" value="WW DOMAIN-BINDING PROTEIN 4"/>
    <property type="match status" value="1"/>
</dbReference>
<proteinExistence type="predicted"/>
<name>A0AAD3T663_NEPGR</name>
<evidence type="ECO:0000256" key="2">
    <source>
        <dbReference type="ARBA" id="ARBA00022723"/>
    </source>
</evidence>
<keyword evidence="9" id="KW-1185">Reference proteome</keyword>
<feature type="compositionally biased region" description="Basic and acidic residues" evidence="6">
    <location>
        <begin position="144"/>
        <end position="158"/>
    </location>
</feature>
<feature type="region of interest" description="Disordered" evidence="6">
    <location>
        <begin position="1"/>
        <end position="27"/>
    </location>
</feature>
<dbReference type="SUPFAM" id="SSF57667">
    <property type="entry name" value="beta-beta-alpha zinc fingers"/>
    <property type="match status" value="1"/>
</dbReference>
<feature type="compositionally biased region" description="Basic and acidic residues" evidence="6">
    <location>
        <begin position="251"/>
        <end position="263"/>
    </location>
</feature>
<evidence type="ECO:0000256" key="6">
    <source>
        <dbReference type="SAM" id="MobiDB-lite"/>
    </source>
</evidence>
<dbReference type="GO" id="GO:0000398">
    <property type="term" value="P:mRNA splicing, via spliceosome"/>
    <property type="evidence" value="ECO:0007669"/>
    <property type="project" value="InterPro"/>
</dbReference>